<dbReference type="Gene3D" id="3.40.430.10">
    <property type="entry name" value="Dihydrofolate Reductase, subunit A"/>
    <property type="match status" value="1"/>
</dbReference>
<dbReference type="OrthoDB" id="9800865at2"/>
<dbReference type="EC" id="3.5.4.26" evidence="3"/>
<proteinExistence type="predicted"/>
<dbReference type="PROSITE" id="PS51747">
    <property type="entry name" value="CYT_DCMP_DEAMINASES_2"/>
    <property type="match status" value="1"/>
</dbReference>
<dbReference type="InterPro" id="IPR002125">
    <property type="entry name" value="CMP_dCMP_dom"/>
</dbReference>
<dbReference type="PANTHER" id="PTHR11079:SF162">
    <property type="entry name" value="RIBOFLAVIN BIOSYNTHESIS PROTEIN PYRD, CHLOROPLASTIC"/>
    <property type="match status" value="1"/>
</dbReference>
<dbReference type="GO" id="GO:0008835">
    <property type="term" value="F:diaminohydroxyphosphoribosylaminopyrimidine deaminase activity"/>
    <property type="evidence" value="ECO:0007669"/>
    <property type="project" value="UniProtKB-EC"/>
</dbReference>
<dbReference type="Pfam" id="PF00383">
    <property type="entry name" value="dCMP_cyt_deam_1"/>
    <property type="match status" value="1"/>
</dbReference>
<evidence type="ECO:0000256" key="1">
    <source>
        <dbReference type="ARBA" id="ARBA00005104"/>
    </source>
</evidence>
<keyword evidence="3" id="KW-0560">Oxidoreductase</keyword>
<dbReference type="EMBL" id="CP000776">
    <property type="protein sequence ID" value="ABS51633.1"/>
    <property type="molecule type" value="Genomic_DNA"/>
</dbReference>
<keyword evidence="4" id="KW-1185">Reference proteome</keyword>
<sequence length="362" mass="40960">MQDEFYMNLALQKAWKNQLLTYPNPAVGAVVLDNAGKILSIEAHEKAGFAHAEVLAVFRALENSDRNFTLKFLNSYNKNFNSNFKDTKNLATEFNANFIYDFIIKNHADKLKGGKIFVTLEPCSHLGKTPPCANLISALKFKDCVIGAKDENKIASGGAYILNKNGVNVKLGVCKNEAEILISPFKKWQKNGKFVFFKLALSANGVACGGIISNEKSRIFSHKLRAISDLLIIGGNTVRTDRPKLDTRLISSTKNPNIFIFSHLQNFDKTIPLFSVPNRNVEIGENIYEKLKNGLIMIEGGENFLREIKQNGKICRQIDYFLFFHSNKFKNAQNLKIDMKFNQIFSSQNNDENYGWYEISKF</sequence>
<dbReference type="KEGG" id="cha:CHAB381_0131"/>
<dbReference type="Proteomes" id="UP000002407">
    <property type="component" value="Chromosome"/>
</dbReference>
<dbReference type="AlphaFoldDB" id="A7HZQ3"/>
<gene>
    <name evidence="3" type="primary">ribD</name>
    <name evidence="3" type="ordered locus">CHAB381_0131</name>
</gene>
<feature type="domain" description="CMP/dCMP-type deaminase" evidence="2">
    <location>
        <begin position="1"/>
        <end position="170"/>
    </location>
</feature>
<evidence type="ECO:0000313" key="4">
    <source>
        <dbReference type="Proteomes" id="UP000002407"/>
    </source>
</evidence>
<dbReference type="EC" id="1.1.1.193" evidence="3"/>
<dbReference type="SUPFAM" id="SSF53927">
    <property type="entry name" value="Cytidine deaminase-like"/>
    <property type="match status" value="1"/>
</dbReference>
<dbReference type="NCBIfam" id="TIGR00326">
    <property type="entry name" value="eubact_ribD"/>
    <property type="match status" value="1"/>
</dbReference>
<dbReference type="UniPathway" id="UPA00275"/>
<dbReference type="STRING" id="360107.CHAB381_0131"/>
<organism evidence="3 4">
    <name type="scientific">Campylobacter hominis (strain ATCC BAA-381 / DSM 21671 / CCUG 45161 / LMG 19568 / NCTC 13146 / CH001A)</name>
    <dbReference type="NCBI Taxonomy" id="360107"/>
    <lineage>
        <taxon>Bacteria</taxon>
        <taxon>Pseudomonadati</taxon>
        <taxon>Campylobacterota</taxon>
        <taxon>Epsilonproteobacteria</taxon>
        <taxon>Campylobacterales</taxon>
        <taxon>Campylobacteraceae</taxon>
        <taxon>Campylobacter</taxon>
    </lineage>
</organism>
<evidence type="ECO:0000313" key="3">
    <source>
        <dbReference type="EMBL" id="ABS51633.1"/>
    </source>
</evidence>
<dbReference type="Gene3D" id="3.40.140.10">
    <property type="entry name" value="Cytidine Deaminase, domain 2"/>
    <property type="match status" value="1"/>
</dbReference>
<accession>A7HZQ3</accession>
<dbReference type="InterPro" id="IPR024072">
    <property type="entry name" value="DHFR-like_dom_sf"/>
</dbReference>
<dbReference type="InterPro" id="IPR016193">
    <property type="entry name" value="Cytidine_deaminase-like"/>
</dbReference>
<protein>
    <submittedName>
        <fullName evidence="3">Riboflavin biosynthesis protein RibD</fullName>
        <ecNumber evidence="3">1.1.1.193</ecNumber>
        <ecNumber evidence="3">3.5.4.26</ecNumber>
    </submittedName>
</protein>
<name>A7HZQ3_CAMHC</name>
<evidence type="ECO:0000259" key="2">
    <source>
        <dbReference type="PROSITE" id="PS51747"/>
    </source>
</evidence>
<dbReference type="GO" id="GO:0008703">
    <property type="term" value="F:5-amino-6-(5-phosphoribosylamino)uracil reductase activity"/>
    <property type="evidence" value="ECO:0007669"/>
    <property type="project" value="UniProtKB-EC"/>
</dbReference>
<dbReference type="eggNOG" id="COG1985">
    <property type="taxonomic scope" value="Bacteria"/>
</dbReference>
<dbReference type="InterPro" id="IPR004794">
    <property type="entry name" value="Eubact_RibD"/>
</dbReference>
<reference evidence="4" key="1">
    <citation type="submission" date="2007-07" db="EMBL/GenBank/DDBJ databases">
        <title>Complete genome sequence of Campylobacter hominis ATCC BAA-381, a commensal isolated from the human gastrointestinal tract.</title>
        <authorList>
            <person name="Fouts D.E."/>
            <person name="Mongodin E.F."/>
            <person name="Puiu D."/>
            <person name="Sebastian Y."/>
            <person name="Miller W.G."/>
            <person name="Mandrell R.E."/>
            <person name="Nelson K.E."/>
        </authorList>
    </citation>
    <scope>NUCLEOTIDE SEQUENCE [LARGE SCALE GENOMIC DNA]</scope>
    <source>
        <strain evidence="4">ATCC BAA-381 / LMG 19568 / NCTC 13146 / CH001A</strain>
    </source>
</reference>
<dbReference type="HOGENOM" id="CLU_036590_3_0_7"/>
<dbReference type="RefSeq" id="WP_011991591.1">
    <property type="nucleotide sequence ID" value="NC_009714.1"/>
</dbReference>
<dbReference type="CDD" id="cd01284">
    <property type="entry name" value="Riboflavin_deaminase-reductase"/>
    <property type="match status" value="1"/>
</dbReference>
<keyword evidence="3" id="KW-0378">Hydrolase</keyword>
<dbReference type="PANTHER" id="PTHR11079">
    <property type="entry name" value="CYTOSINE DEAMINASE FAMILY MEMBER"/>
    <property type="match status" value="1"/>
</dbReference>
<dbReference type="GO" id="GO:0009231">
    <property type="term" value="P:riboflavin biosynthetic process"/>
    <property type="evidence" value="ECO:0007669"/>
    <property type="project" value="UniProtKB-UniPathway"/>
</dbReference>
<comment type="pathway">
    <text evidence="1">Cofactor biosynthesis; riboflavin biosynthesis.</text>
</comment>
<dbReference type="eggNOG" id="COG0117">
    <property type="taxonomic scope" value="Bacteria"/>
</dbReference>
<dbReference type="SUPFAM" id="SSF53597">
    <property type="entry name" value="Dihydrofolate reductase-like"/>
    <property type="match status" value="1"/>
</dbReference>